<evidence type="ECO:0000313" key="10">
    <source>
        <dbReference type="Proteomes" id="UP001519271"/>
    </source>
</evidence>
<dbReference type="SUPFAM" id="SSF52499">
    <property type="entry name" value="Isochorismatase-like hydrolases"/>
    <property type="match status" value="1"/>
</dbReference>
<name>A0ABS4G5Q4_9CLOT</name>
<dbReference type="InterPro" id="IPR000868">
    <property type="entry name" value="Isochorismatase-like_dom"/>
</dbReference>
<dbReference type="CDD" id="cd00431">
    <property type="entry name" value="cysteine_hydrolases"/>
    <property type="match status" value="1"/>
</dbReference>
<accession>A0ABS4G5Q4</accession>
<dbReference type="EMBL" id="JAGGKC010000021">
    <property type="protein sequence ID" value="MBP1919900.1"/>
    <property type="molecule type" value="Genomic_DNA"/>
</dbReference>
<evidence type="ECO:0000256" key="6">
    <source>
        <dbReference type="ARBA" id="ARBA00039017"/>
    </source>
</evidence>
<dbReference type="PANTHER" id="PTHR11080:SF2">
    <property type="entry name" value="LD05707P"/>
    <property type="match status" value="1"/>
</dbReference>
<evidence type="ECO:0000256" key="2">
    <source>
        <dbReference type="ARBA" id="ARBA00022642"/>
    </source>
</evidence>
<reference evidence="9 10" key="1">
    <citation type="submission" date="2021-03" db="EMBL/GenBank/DDBJ databases">
        <title>Genomic Encyclopedia of Type Strains, Phase IV (KMG-IV): sequencing the most valuable type-strain genomes for metagenomic binning, comparative biology and taxonomic classification.</title>
        <authorList>
            <person name="Goeker M."/>
        </authorList>
    </citation>
    <scope>NUCLEOTIDE SEQUENCE [LARGE SCALE GENOMIC DNA]</scope>
    <source>
        <strain evidence="9 10">DSM 6139</strain>
    </source>
</reference>
<evidence type="ECO:0000256" key="7">
    <source>
        <dbReference type="ARBA" id="ARBA00043224"/>
    </source>
</evidence>
<proteinExistence type="inferred from homology"/>
<keyword evidence="3" id="KW-0479">Metal-binding</keyword>
<comment type="similarity">
    <text evidence="1">Belongs to the isochorismatase family.</text>
</comment>
<dbReference type="InterPro" id="IPR052347">
    <property type="entry name" value="Isochorismatase_Nicotinamidase"/>
</dbReference>
<comment type="caution">
    <text evidence="9">The sequence shown here is derived from an EMBL/GenBank/DDBJ whole genome shotgun (WGS) entry which is preliminary data.</text>
</comment>
<evidence type="ECO:0000256" key="1">
    <source>
        <dbReference type="ARBA" id="ARBA00006336"/>
    </source>
</evidence>
<keyword evidence="4" id="KW-0378">Hydrolase</keyword>
<gene>
    <name evidence="9" type="ORF">J2Z34_002396</name>
</gene>
<evidence type="ECO:0000259" key="8">
    <source>
        <dbReference type="Pfam" id="PF00857"/>
    </source>
</evidence>
<sequence length="172" mass="18625">MRKVLVVVDMQKDFIDGALGTSEAVEIVPRVVKKISTWNGDVVFTRDTHKEEYLQTNEGGNLPVMHCISGTPGWEIEKTVLEAAVGKKKIYDKDTFGSKELAMDLSSDGADVVELVGLCTDICVISNALLIKAFLPEAKIRVDASCCAGVSPESHQNALDAMKVCQVEIING</sequence>
<dbReference type="Proteomes" id="UP001519271">
    <property type="component" value="Unassembled WGS sequence"/>
</dbReference>
<dbReference type="EC" id="3.5.1.19" evidence="6"/>
<feature type="domain" description="Isochorismatase-like" evidence="8">
    <location>
        <begin position="4"/>
        <end position="170"/>
    </location>
</feature>
<evidence type="ECO:0000256" key="4">
    <source>
        <dbReference type="ARBA" id="ARBA00022801"/>
    </source>
</evidence>
<protein>
    <recommendedName>
        <fullName evidence="6">nicotinamidase</fullName>
        <ecNumber evidence="6">3.5.1.19</ecNumber>
    </recommendedName>
    <alternativeName>
        <fullName evidence="7">Nicotinamide deamidase</fullName>
    </alternativeName>
</protein>
<dbReference type="RefSeq" id="WP_209460086.1">
    <property type="nucleotide sequence ID" value="NZ_JAGGKC010000021.1"/>
</dbReference>
<keyword evidence="10" id="KW-1185">Reference proteome</keyword>
<organism evidence="9 10">
    <name type="scientific">Youngiibacter multivorans</name>
    <dbReference type="NCBI Taxonomy" id="937251"/>
    <lineage>
        <taxon>Bacteria</taxon>
        <taxon>Bacillati</taxon>
        <taxon>Bacillota</taxon>
        <taxon>Clostridia</taxon>
        <taxon>Eubacteriales</taxon>
        <taxon>Clostridiaceae</taxon>
        <taxon>Youngiibacter</taxon>
    </lineage>
</organism>
<dbReference type="Gene3D" id="3.40.50.850">
    <property type="entry name" value="Isochorismatase-like"/>
    <property type="match status" value="1"/>
</dbReference>
<comment type="pathway">
    <text evidence="5">Cofactor biosynthesis; nicotinate biosynthesis; nicotinate from nicotinamide: step 1/1.</text>
</comment>
<dbReference type="InterPro" id="IPR036380">
    <property type="entry name" value="Isochorismatase-like_sf"/>
</dbReference>
<evidence type="ECO:0000256" key="3">
    <source>
        <dbReference type="ARBA" id="ARBA00022723"/>
    </source>
</evidence>
<evidence type="ECO:0000256" key="5">
    <source>
        <dbReference type="ARBA" id="ARBA00037900"/>
    </source>
</evidence>
<evidence type="ECO:0000313" key="9">
    <source>
        <dbReference type="EMBL" id="MBP1919900.1"/>
    </source>
</evidence>
<dbReference type="PANTHER" id="PTHR11080">
    <property type="entry name" value="PYRAZINAMIDASE/NICOTINAMIDASE"/>
    <property type="match status" value="1"/>
</dbReference>
<keyword evidence="2" id="KW-0662">Pyridine nucleotide biosynthesis</keyword>
<dbReference type="Pfam" id="PF00857">
    <property type="entry name" value="Isochorismatase"/>
    <property type="match status" value="1"/>
</dbReference>